<dbReference type="InterPro" id="IPR021994">
    <property type="entry name" value="DUF3592"/>
</dbReference>
<protein>
    <submittedName>
        <fullName evidence="3">DUF3592 domain-containing protein</fullName>
    </submittedName>
</protein>
<evidence type="ECO:0000259" key="2">
    <source>
        <dbReference type="Pfam" id="PF12158"/>
    </source>
</evidence>
<feature type="domain" description="DUF3592" evidence="2">
    <location>
        <begin position="57"/>
        <end position="125"/>
    </location>
</feature>
<name>A0ABU2KUV9_9ACTN</name>
<evidence type="ECO:0000313" key="3">
    <source>
        <dbReference type="EMBL" id="MDT0303069.1"/>
    </source>
</evidence>
<evidence type="ECO:0000313" key="4">
    <source>
        <dbReference type="Proteomes" id="UP001183226"/>
    </source>
</evidence>
<feature type="transmembrane region" description="Helical" evidence="1">
    <location>
        <begin position="139"/>
        <end position="166"/>
    </location>
</feature>
<dbReference type="EMBL" id="JAVREK010000012">
    <property type="protein sequence ID" value="MDT0303069.1"/>
    <property type="molecule type" value="Genomic_DNA"/>
</dbReference>
<dbReference type="RefSeq" id="WP_311545555.1">
    <property type="nucleotide sequence ID" value="NZ_JAVREK010000012.1"/>
</dbReference>
<keyword evidence="1" id="KW-1133">Transmembrane helix</keyword>
<keyword evidence="1" id="KW-0812">Transmembrane</keyword>
<organism evidence="3 4">
    <name type="scientific">Streptomonospora wellingtoniae</name>
    <dbReference type="NCBI Taxonomy" id="3075544"/>
    <lineage>
        <taxon>Bacteria</taxon>
        <taxon>Bacillati</taxon>
        <taxon>Actinomycetota</taxon>
        <taxon>Actinomycetes</taxon>
        <taxon>Streptosporangiales</taxon>
        <taxon>Nocardiopsidaceae</taxon>
        <taxon>Streptomonospora</taxon>
    </lineage>
</organism>
<reference evidence="4" key="1">
    <citation type="submission" date="2023-07" db="EMBL/GenBank/DDBJ databases">
        <title>30 novel species of actinomycetes from the DSMZ collection.</title>
        <authorList>
            <person name="Nouioui I."/>
        </authorList>
    </citation>
    <scope>NUCLEOTIDE SEQUENCE [LARGE SCALE GENOMIC DNA]</scope>
    <source>
        <strain evidence="4">DSM 45055</strain>
    </source>
</reference>
<comment type="caution">
    <text evidence="3">The sequence shown here is derived from an EMBL/GenBank/DDBJ whole genome shotgun (WGS) entry which is preliminary data.</text>
</comment>
<proteinExistence type="predicted"/>
<feature type="transmembrane region" description="Helical" evidence="1">
    <location>
        <begin position="21"/>
        <end position="45"/>
    </location>
</feature>
<sequence length="168" mass="17515">MKRYSGTPGSSDGGARRGIAVVLAVLCGIFALVFLIIGGIFTLIAQADYSAHTGRAEAVVSEVEVERDDIGTDDNDDNDVDITVYVDYRAEGGEYNRVPLSGLNPDDHAEGERLTVAYDPADPGNPVTVESTEEGAFDVFLWLGIGMLAAGGLAGLVGLVLVVVAARG</sequence>
<dbReference type="Proteomes" id="UP001183226">
    <property type="component" value="Unassembled WGS sequence"/>
</dbReference>
<gene>
    <name evidence="3" type="ORF">RM446_13180</name>
</gene>
<keyword evidence="1" id="KW-0472">Membrane</keyword>
<dbReference type="Pfam" id="PF12158">
    <property type="entry name" value="DUF3592"/>
    <property type="match status" value="1"/>
</dbReference>
<accession>A0ABU2KUV9</accession>
<evidence type="ECO:0000256" key="1">
    <source>
        <dbReference type="SAM" id="Phobius"/>
    </source>
</evidence>
<keyword evidence="4" id="KW-1185">Reference proteome</keyword>